<keyword evidence="1" id="KW-0812">Transmembrane</keyword>
<evidence type="ECO:0000259" key="2">
    <source>
        <dbReference type="PROSITE" id="PS51178"/>
    </source>
</evidence>
<dbReference type="InterPro" id="IPR005543">
    <property type="entry name" value="PASTA_dom"/>
</dbReference>
<dbReference type="SMART" id="SM00740">
    <property type="entry name" value="PASTA"/>
    <property type="match status" value="3"/>
</dbReference>
<dbReference type="EMBL" id="SLWB01000001">
    <property type="protein sequence ID" value="TCN73012.1"/>
    <property type="molecule type" value="Genomic_DNA"/>
</dbReference>
<keyword evidence="1" id="KW-0472">Membrane</keyword>
<reference evidence="3 4" key="1">
    <citation type="submission" date="2019-03" db="EMBL/GenBank/DDBJ databases">
        <title>Genomic Encyclopedia of Archaeal and Bacterial Type Strains, Phase II (KMG-II): from individual species to whole genera.</title>
        <authorList>
            <person name="Goeker M."/>
        </authorList>
    </citation>
    <scope>NUCLEOTIDE SEQUENCE [LARGE SCALE GENOMIC DNA]</scope>
    <source>
        <strain evidence="3 4">RL-C</strain>
    </source>
</reference>
<feature type="domain" description="PASTA" evidence="2">
    <location>
        <begin position="51"/>
        <end position="117"/>
    </location>
</feature>
<gene>
    <name evidence="3" type="ORF">CLV25_101230</name>
</gene>
<dbReference type="AlphaFoldDB" id="A0A4R2EVG1"/>
<organism evidence="3 4">
    <name type="scientific">Acetobacteroides hydrogenigenes</name>
    <dbReference type="NCBI Taxonomy" id="979970"/>
    <lineage>
        <taxon>Bacteria</taxon>
        <taxon>Pseudomonadati</taxon>
        <taxon>Bacteroidota</taxon>
        <taxon>Bacteroidia</taxon>
        <taxon>Bacteroidales</taxon>
        <taxon>Rikenellaceae</taxon>
        <taxon>Acetobacteroides</taxon>
    </lineage>
</organism>
<comment type="caution">
    <text evidence="3">The sequence shown here is derived from an EMBL/GenBank/DDBJ whole genome shotgun (WGS) entry which is preliminary data.</text>
</comment>
<name>A0A4R2EVG1_9BACT</name>
<feature type="transmembrane region" description="Helical" evidence="1">
    <location>
        <begin position="21"/>
        <end position="44"/>
    </location>
</feature>
<keyword evidence="1" id="KW-1133">Transmembrane helix</keyword>
<sequence>MDFDKLTKTIKVKAKRAWANVYSRQLIIAFGLLLLLWLVTSLFLNIVTQHGISQPVPEFRGMMIDEAIAQAEGANLEIQIADSIYIPGRQAGMIIDQNPKPEVQVKKGRKIFVTIITRTPKLSNVPNVVGYSLRQAKAIIESQGFAVGRLDYVADIATNNVLEQRFNGRILSSSVKIPVGSAIELVVGLSQGDVTEVPNVVGQTFGGARSSIVESYLNVGEARYDETVRNSIDSLEAKVYYQNPSVGAKLGLGKKVNVYLSKNPKKKPQSWMMVSPNGADTVSTVDTAASVEEQPEEEL</sequence>
<dbReference type="Pfam" id="PF03793">
    <property type="entry name" value="PASTA"/>
    <property type="match status" value="3"/>
</dbReference>
<dbReference type="PROSITE" id="PS51178">
    <property type="entry name" value="PASTA"/>
    <property type="match status" value="2"/>
</dbReference>
<accession>A0A4R2EVG1</accession>
<dbReference type="SUPFAM" id="SSF54184">
    <property type="entry name" value="Penicillin-binding protein 2x (pbp-2x), c-terminal domain"/>
    <property type="match status" value="1"/>
</dbReference>
<evidence type="ECO:0000256" key="1">
    <source>
        <dbReference type="SAM" id="Phobius"/>
    </source>
</evidence>
<dbReference type="OrthoDB" id="9803895at2"/>
<keyword evidence="4" id="KW-1185">Reference proteome</keyword>
<protein>
    <submittedName>
        <fullName evidence="3">Beta-lactam-binding protein with PASTA domain</fullName>
    </submittedName>
</protein>
<dbReference type="RefSeq" id="WP_131837797.1">
    <property type="nucleotide sequence ID" value="NZ_SLWB01000001.1"/>
</dbReference>
<evidence type="ECO:0000313" key="4">
    <source>
        <dbReference type="Proteomes" id="UP000294830"/>
    </source>
</evidence>
<evidence type="ECO:0000313" key="3">
    <source>
        <dbReference type="EMBL" id="TCN73012.1"/>
    </source>
</evidence>
<dbReference type="Gene3D" id="3.30.10.20">
    <property type="match status" value="3"/>
</dbReference>
<feature type="domain" description="PASTA" evidence="2">
    <location>
        <begin position="191"/>
        <end position="262"/>
    </location>
</feature>
<proteinExistence type="predicted"/>
<dbReference type="Proteomes" id="UP000294830">
    <property type="component" value="Unassembled WGS sequence"/>
</dbReference>
<dbReference type="CDD" id="cd06577">
    <property type="entry name" value="PASTA_pknB"/>
    <property type="match status" value="3"/>
</dbReference>